<name>A0AAE0GWU5_9CHLO</name>
<dbReference type="PROSITE" id="PS51354">
    <property type="entry name" value="GLUTAREDOXIN_2"/>
    <property type="match status" value="1"/>
</dbReference>
<dbReference type="InterPro" id="IPR023753">
    <property type="entry name" value="FAD/NAD-binding_dom"/>
</dbReference>
<keyword evidence="7" id="KW-0676">Redox-active center</keyword>
<dbReference type="GO" id="GO:0003677">
    <property type="term" value="F:DNA binding"/>
    <property type="evidence" value="ECO:0007669"/>
    <property type="project" value="InterPro"/>
</dbReference>
<reference evidence="11 12" key="1">
    <citation type="journal article" date="2015" name="Genome Biol. Evol.">
        <title>Comparative Genomics of a Bacterivorous Green Alga Reveals Evolutionary Causalities and Consequences of Phago-Mixotrophic Mode of Nutrition.</title>
        <authorList>
            <person name="Burns J.A."/>
            <person name="Paasch A."/>
            <person name="Narechania A."/>
            <person name="Kim E."/>
        </authorList>
    </citation>
    <scope>NUCLEOTIDE SEQUENCE [LARGE SCALE GENOMIC DNA]</scope>
    <source>
        <strain evidence="11 12">PLY_AMNH</strain>
    </source>
</reference>
<evidence type="ECO:0000313" key="11">
    <source>
        <dbReference type="EMBL" id="KAK3285593.1"/>
    </source>
</evidence>
<evidence type="ECO:0000256" key="2">
    <source>
        <dbReference type="ARBA" id="ARBA00022630"/>
    </source>
</evidence>
<protein>
    <recommendedName>
        <fullName evidence="13">Thioredoxin reductase</fullName>
    </recommendedName>
</protein>
<evidence type="ECO:0000256" key="8">
    <source>
        <dbReference type="SAM" id="MobiDB-lite"/>
    </source>
</evidence>
<keyword evidence="12" id="KW-1185">Reference proteome</keyword>
<dbReference type="SUPFAM" id="SSF56349">
    <property type="entry name" value="DNA breaking-rejoining enzymes"/>
    <property type="match status" value="1"/>
</dbReference>
<feature type="domain" description="Glutaredoxin" evidence="9">
    <location>
        <begin position="33"/>
        <end position="90"/>
    </location>
</feature>
<dbReference type="InterPro" id="IPR011010">
    <property type="entry name" value="DNA_brk_join_enz"/>
</dbReference>
<feature type="region of interest" description="Disordered" evidence="8">
    <location>
        <begin position="431"/>
        <end position="475"/>
    </location>
</feature>
<evidence type="ECO:0000256" key="5">
    <source>
        <dbReference type="ARBA" id="ARBA00023157"/>
    </source>
</evidence>
<evidence type="ECO:0008006" key="13">
    <source>
        <dbReference type="Google" id="ProtNLM"/>
    </source>
</evidence>
<proteinExistence type="inferred from homology"/>
<keyword evidence="2" id="KW-0285">Flavoprotein</keyword>
<dbReference type="PRINTS" id="PR00368">
    <property type="entry name" value="FADPNR"/>
</dbReference>
<keyword evidence="4" id="KW-0560">Oxidoreductase</keyword>
<keyword evidence="3" id="KW-0274">FAD</keyword>
<dbReference type="SUPFAM" id="SSF51905">
    <property type="entry name" value="FAD/NAD(P)-binding domain"/>
    <property type="match status" value="1"/>
</dbReference>
<dbReference type="InterPro" id="IPR008255">
    <property type="entry name" value="Pyr_nucl-diS_OxRdtase_2_AS"/>
</dbReference>
<dbReference type="Pfam" id="PF07992">
    <property type="entry name" value="Pyr_redox_2"/>
    <property type="match status" value="1"/>
</dbReference>
<evidence type="ECO:0000256" key="6">
    <source>
        <dbReference type="ARBA" id="ARBA00023172"/>
    </source>
</evidence>
<dbReference type="Gene3D" id="1.10.443.10">
    <property type="entry name" value="Intergrase catalytic core"/>
    <property type="match status" value="1"/>
</dbReference>
<dbReference type="Pfam" id="PF00462">
    <property type="entry name" value="Glutaredoxin"/>
    <property type="match status" value="1"/>
</dbReference>
<gene>
    <name evidence="11" type="ORF">CYMTET_6811</name>
</gene>
<keyword evidence="5" id="KW-1015">Disulfide bond</keyword>
<dbReference type="InterPro" id="IPR002109">
    <property type="entry name" value="Glutaredoxin"/>
</dbReference>
<evidence type="ECO:0000256" key="7">
    <source>
        <dbReference type="ARBA" id="ARBA00023284"/>
    </source>
</evidence>
<comment type="similarity">
    <text evidence="1">Belongs to the class-II pyridine nucleotide-disulfide oxidoreductase family.</text>
</comment>
<sequence length="653" mass="70769">MLTADQLNAAALGSSDRIEDAFKLRSHIKAENVVIFMESYCPFCNRVVNAFIAANISHKRVLLDPAMRATLTRLTGQRTIPYVYVRGQFIGGCNDGPEDWMGALKLLQSGALHKMLSTSPLSTQQGYVEEKKQGIQELQIYDVVIIGSGMAGLTAALYLARAHRNPVVLAGNGYGQLMKTDMVHNFPGFPEGIPGPELMRNLRRQAETAGARILMDSVREVQLHLHPFKIKLVQNTLLARSVIVATGSSPRWLDLPHEKSLQGKYIHTCVHCDAALYKGLEVLVVGGGDSAMEAAVYLSRIGAKRVYVVHRRAQFRAAAVLVSQAKQRENIVFKVPFTVQGWRTNSLGELRGADIQHSSGKEEHLFVSGAFLNIGHNPLSEFLPSELRLDPAGYVVLSSRTMTTVQEELLEELAAAVECYKNRHARGGVDAGGSSVLGGSGAAGRAQEVGPADQADDADHIDGSAEHGKGGEHGDGDADMAVWATILVGFYGLFRKDNLTVGKAQAWNARGALVREDVLFAEAGGRAVPGSRPCPVEALRRLMVATGDLPEEARLFQVEGKGKRGGLVSMAHAVLVAGLKGLAAQVGLDPARCAGHSLRRGGATAALRRRVDRIYIKLQWDWKSECYERYCELDDEQWLVLPAAFAEAAKALS</sequence>
<dbReference type="SUPFAM" id="SSF52833">
    <property type="entry name" value="Thioredoxin-like"/>
    <property type="match status" value="1"/>
</dbReference>
<dbReference type="PROSITE" id="PS00573">
    <property type="entry name" value="PYRIDINE_REDOX_2"/>
    <property type="match status" value="1"/>
</dbReference>
<accession>A0AAE0GWU5</accession>
<dbReference type="Gene3D" id="3.40.30.10">
    <property type="entry name" value="Glutaredoxin"/>
    <property type="match status" value="1"/>
</dbReference>
<dbReference type="AlphaFoldDB" id="A0AAE0GWU5"/>
<evidence type="ECO:0000256" key="1">
    <source>
        <dbReference type="ARBA" id="ARBA00009333"/>
    </source>
</evidence>
<dbReference type="InterPro" id="IPR036249">
    <property type="entry name" value="Thioredoxin-like_sf"/>
</dbReference>
<dbReference type="GO" id="GO:0016668">
    <property type="term" value="F:oxidoreductase activity, acting on a sulfur group of donors, NAD(P) as acceptor"/>
    <property type="evidence" value="ECO:0007669"/>
    <property type="project" value="UniProtKB-ARBA"/>
</dbReference>
<dbReference type="PRINTS" id="PR00469">
    <property type="entry name" value="PNDRDTASEII"/>
</dbReference>
<dbReference type="InterPro" id="IPR050097">
    <property type="entry name" value="Ferredoxin-NADP_redctase_2"/>
</dbReference>
<dbReference type="EMBL" id="LGRX02001751">
    <property type="protein sequence ID" value="KAK3285593.1"/>
    <property type="molecule type" value="Genomic_DNA"/>
</dbReference>
<comment type="caution">
    <text evidence="11">The sequence shown here is derived from an EMBL/GenBank/DDBJ whole genome shotgun (WGS) entry which is preliminary data.</text>
</comment>
<dbReference type="InterPro" id="IPR036188">
    <property type="entry name" value="FAD/NAD-bd_sf"/>
</dbReference>
<feature type="compositionally biased region" description="Basic and acidic residues" evidence="8">
    <location>
        <begin position="457"/>
        <end position="475"/>
    </location>
</feature>
<dbReference type="GO" id="GO:0006310">
    <property type="term" value="P:DNA recombination"/>
    <property type="evidence" value="ECO:0007669"/>
    <property type="project" value="UniProtKB-KW"/>
</dbReference>
<keyword evidence="6" id="KW-0233">DNA recombination</keyword>
<evidence type="ECO:0000259" key="10">
    <source>
        <dbReference type="Pfam" id="PF07992"/>
    </source>
</evidence>
<feature type="compositionally biased region" description="Gly residues" evidence="8">
    <location>
        <begin position="431"/>
        <end position="442"/>
    </location>
</feature>
<organism evidence="11 12">
    <name type="scientific">Cymbomonas tetramitiformis</name>
    <dbReference type="NCBI Taxonomy" id="36881"/>
    <lineage>
        <taxon>Eukaryota</taxon>
        <taxon>Viridiplantae</taxon>
        <taxon>Chlorophyta</taxon>
        <taxon>Pyramimonadophyceae</taxon>
        <taxon>Pyramimonadales</taxon>
        <taxon>Pyramimonadaceae</taxon>
        <taxon>Cymbomonas</taxon>
    </lineage>
</organism>
<dbReference type="GO" id="GO:0097237">
    <property type="term" value="P:cellular response to toxic substance"/>
    <property type="evidence" value="ECO:0007669"/>
    <property type="project" value="UniProtKB-ARBA"/>
</dbReference>
<evidence type="ECO:0000259" key="9">
    <source>
        <dbReference type="Pfam" id="PF00462"/>
    </source>
</evidence>
<evidence type="ECO:0000256" key="3">
    <source>
        <dbReference type="ARBA" id="ARBA00022827"/>
    </source>
</evidence>
<dbReference type="InterPro" id="IPR013762">
    <property type="entry name" value="Integrase-like_cat_sf"/>
</dbReference>
<dbReference type="Gene3D" id="3.50.50.60">
    <property type="entry name" value="FAD/NAD(P)-binding domain"/>
    <property type="match status" value="2"/>
</dbReference>
<dbReference type="PANTHER" id="PTHR48105">
    <property type="entry name" value="THIOREDOXIN REDUCTASE 1-RELATED-RELATED"/>
    <property type="match status" value="1"/>
</dbReference>
<dbReference type="Proteomes" id="UP001190700">
    <property type="component" value="Unassembled WGS sequence"/>
</dbReference>
<dbReference type="GO" id="GO:0015074">
    <property type="term" value="P:DNA integration"/>
    <property type="evidence" value="ECO:0007669"/>
    <property type="project" value="InterPro"/>
</dbReference>
<evidence type="ECO:0000256" key="4">
    <source>
        <dbReference type="ARBA" id="ARBA00023002"/>
    </source>
</evidence>
<feature type="domain" description="FAD/NAD(P)-binding" evidence="10">
    <location>
        <begin position="141"/>
        <end position="406"/>
    </location>
</feature>
<evidence type="ECO:0000313" key="12">
    <source>
        <dbReference type="Proteomes" id="UP001190700"/>
    </source>
</evidence>